<comment type="caution">
    <text evidence="4">The sequence shown here is derived from an EMBL/GenBank/DDBJ whole genome shotgun (WGS) entry which is preliminary data.</text>
</comment>
<comment type="caution">
    <text evidence="2">Lacks conserved residue(s) required for the propagation of feature annotation.</text>
</comment>
<keyword evidence="4" id="KW-0378">Hydrolase</keyword>
<dbReference type="PANTHER" id="PTHR10589:SF17">
    <property type="entry name" value="UBIQUITIN CARBOXYL-TERMINAL HYDROLASE"/>
    <property type="match status" value="1"/>
</dbReference>
<dbReference type="Pfam" id="PF01088">
    <property type="entry name" value="Peptidase_C12"/>
    <property type="match status" value="1"/>
</dbReference>
<dbReference type="AlphaFoldDB" id="A0A7J0GXS2"/>
<evidence type="ECO:0000313" key="4">
    <source>
        <dbReference type="EMBL" id="GFZ15364.1"/>
    </source>
</evidence>
<dbReference type="InterPro" id="IPR001578">
    <property type="entry name" value="Peptidase_C12_UCH"/>
</dbReference>
<evidence type="ECO:0000256" key="1">
    <source>
        <dbReference type="ARBA" id="ARBA00009326"/>
    </source>
</evidence>
<organism evidence="4 5">
    <name type="scientific">Actinidia rufa</name>
    <dbReference type="NCBI Taxonomy" id="165716"/>
    <lineage>
        <taxon>Eukaryota</taxon>
        <taxon>Viridiplantae</taxon>
        <taxon>Streptophyta</taxon>
        <taxon>Embryophyta</taxon>
        <taxon>Tracheophyta</taxon>
        <taxon>Spermatophyta</taxon>
        <taxon>Magnoliopsida</taxon>
        <taxon>eudicotyledons</taxon>
        <taxon>Gunneridae</taxon>
        <taxon>Pentapetalae</taxon>
        <taxon>asterids</taxon>
        <taxon>Ericales</taxon>
        <taxon>Actinidiaceae</taxon>
        <taxon>Actinidia</taxon>
    </lineage>
</organism>
<dbReference type="EMBL" id="BJWL01000024">
    <property type="protein sequence ID" value="GFZ15364.1"/>
    <property type="molecule type" value="Genomic_DNA"/>
</dbReference>
<dbReference type="PROSITE" id="PS52048">
    <property type="entry name" value="UCH_DOMAIN"/>
    <property type="match status" value="1"/>
</dbReference>
<dbReference type="GO" id="GO:0006511">
    <property type="term" value="P:ubiquitin-dependent protein catabolic process"/>
    <property type="evidence" value="ECO:0007669"/>
    <property type="project" value="InterPro"/>
</dbReference>
<dbReference type="InterPro" id="IPR038765">
    <property type="entry name" value="Papain-like_cys_pep_sf"/>
</dbReference>
<accession>A0A7J0GXS2</accession>
<dbReference type="Proteomes" id="UP000585474">
    <property type="component" value="Unassembled WGS sequence"/>
</dbReference>
<dbReference type="GO" id="GO:0016579">
    <property type="term" value="P:protein deubiquitination"/>
    <property type="evidence" value="ECO:0007669"/>
    <property type="project" value="TreeGrafter"/>
</dbReference>
<evidence type="ECO:0000259" key="3">
    <source>
        <dbReference type="PROSITE" id="PS52048"/>
    </source>
</evidence>
<dbReference type="GO" id="GO:0005737">
    <property type="term" value="C:cytoplasm"/>
    <property type="evidence" value="ECO:0007669"/>
    <property type="project" value="TreeGrafter"/>
</dbReference>
<evidence type="ECO:0000256" key="2">
    <source>
        <dbReference type="PROSITE-ProRule" id="PRU01393"/>
    </source>
</evidence>
<name>A0A7J0GXS2_9ERIC</name>
<dbReference type="Gene3D" id="1.10.418.80">
    <property type="entry name" value="Ubiquitin carboxyl-terminal hydrolase, domain 1"/>
    <property type="match status" value="1"/>
</dbReference>
<reference evidence="4 5" key="1">
    <citation type="submission" date="2019-07" db="EMBL/GenBank/DDBJ databases">
        <title>De Novo Assembly of kiwifruit Actinidia rufa.</title>
        <authorList>
            <person name="Sugita-Konishi S."/>
            <person name="Sato K."/>
            <person name="Mori E."/>
            <person name="Abe Y."/>
            <person name="Kisaki G."/>
            <person name="Hamano K."/>
            <person name="Suezawa K."/>
            <person name="Otani M."/>
            <person name="Fukuda T."/>
            <person name="Manabe T."/>
            <person name="Gomi K."/>
            <person name="Tabuchi M."/>
            <person name="Akimitsu K."/>
            <person name="Kataoka I."/>
        </authorList>
    </citation>
    <scope>NUCLEOTIDE SEQUENCE [LARGE SCALE GENOMIC DNA]</scope>
    <source>
        <strain evidence="5">cv. Fuchu</strain>
    </source>
</reference>
<dbReference type="GO" id="GO:0004843">
    <property type="term" value="F:cysteine-type deubiquitinase activity"/>
    <property type="evidence" value="ECO:0007669"/>
    <property type="project" value="InterPro"/>
</dbReference>
<feature type="domain" description="UCH catalytic" evidence="3">
    <location>
        <begin position="1"/>
        <end position="113"/>
    </location>
</feature>
<comment type="similarity">
    <text evidence="1 2">Belongs to the peptidase C12 family.</text>
</comment>
<proteinExistence type="inferred from homology"/>
<protein>
    <submittedName>
        <fullName evidence="4">Ubiquitin C-terminal hydrolase 3</fullName>
    </submittedName>
</protein>
<dbReference type="OrthoDB" id="427186at2759"/>
<keyword evidence="5" id="KW-1185">Reference proteome</keyword>
<dbReference type="PANTHER" id="PTHR10589">
    <property type="entry name" value="UBIQUITIN CARBOXYL-TERMINAL HYDROLASE"/>
    <property type="match status" value="1"/>
</dbReference>
<gene>
    <name evidence="4" type="ORF">Acr_24g0015540</name>
</gene>
<dbReference type="SUPFAM" id="SSF54001">
    <property type="entry name" value="Cysteine proteinases"/>
    <property type="match status" value="1"/>
</dbReference>
<sequence length="113" mass="12803">MKQTVGNACGTIGLLHAVGNVTSEIKLLEGSFLDRFFKSTATMDPLERAAFLEKDREMEVAHSIAATAGETEDLRLPYRFMEDEQYPDMVSRRNLDEIVIFDVGRTYWILLGK</sequence>
<evidence type="ECO:0000313" key="5">
    <source>
        <dbReference type="Proteomes" id="UP000585474"/>
    </source>
</evidence>